<name>A0A0E9U7H7_ANGAN</name>
<sequence length="36" mass="4048">MSCCFLVQFCPENCSGLKPGFILLLGPQCMFFMQTI</sequence>
<evidence type="ECO:0000313" key="1">
    <source>
        <dbReference type="EMBL" id="JAH61125.1"/>
    </source>
</evidence>
<dbReference type="AlphaFoldDB" id="A0A0E9U7H7"/>
<organism evidence="1">
    <name type="scientific">Anguilla anguilla</name>
    <name type="common">European freshwater eel</name>
    <name type="synonym">Muraena anguilla</name>
    <dbReference type="NCBI Taxonomy" id="7936"/>
    <lineage>
        <taxon>Eukaryota</taxon>
        <taxon>Metazoa</taxon>
        <taxon>Chordata</taxon>
        <taxon>Craniata</taxon>
        <taxon>Vertebrata</taxon>
        <taxon>Euteleostomi</taxon>
        <taxon>Actinopterygii</taxon>
        <taxon>Neopterygii</taxon>
        <taxon>Teleostei</taxon>
        <taxon>Anguilliformes</taxon>
        <taxon>Anguillidae</taxon>
        <taxon>Anguilla</taxon>
    </lineage>
</organism>
<dbReference type="EMBL" id="GBXM01047452">
    <property type="protein sequence ID" value="JAH61125.1"/>
    <property type="molecule type" value="Transcribed_RNA"/>
</dbReference>
<proteinExistence type="predicted"/>
<accession>A0A0E9U7H7</accession>
<reference evidence="1" key="2">
    <citation type="journal article" date="2015" name="Fish Shellfish Immunol.">
        <title>Early steps in the European eel (Anguilla anguilla)-Vibrio vulnificus interaction in the gills: Role of the RtxA13 toxin.</title>
        <authorList>
            <person name="Callol A."/>
            <person name="Pajuelo D."/>
            <person name="Ebbesson L."/>
            <person name="Teles M."/>
            <person name="MacKenzie S."/>
            <person name="Amaro C."/>
        </authorList>
    </citation>
    <scope>NUCLEOTIDE SEQUENCE</scope>
</reference>
<reference evidence="1" key="1">
    <citation type="submission" date="2014-11" db="EMBL/GenBank/DDBJ databases">
        <authorList>
            <person name="Amaro Gonzalez C."/>
        </authorList>
    </citation>
    <scope>NUCLEOTIDE SEQUENCE</scope>
</reference>
<protein>
    <submittedName>
        <fullName evidence="1">Uncharacterized protein</fullName>
    </submittedName>
</protein>